<sequence length="61" mass="6429">MVSPRIATLVSLAALPAIGYYTLVDEQIVAVSLVNILIIAAALFIAFGPLSDDVDHSHDHA</sequence>
<reference evidence="3 4" key="1">
    <citation type="submission" date="2018-06" db="EMBL/GenBank/DDBJ databases">
        <title>Halonotius sp. F13-13 a new haloarchaeeon isolated from a solar saltern from Isla Cristina, Huelva, Spain.</title>
        <authorList>
            <person name="Duran-Viseras A."/>
            <person name="Sanchez-Porro C."/>
            <person name="Ventosa A."/>
        </authorList>
    </citation>
    <scope>NUCLEOTIDE SEQUENCE [LARGE SCALE GENOMIC DNA]</scope>
    <source>
        <strain evidence="3 4">F13-13</strain>
    </source>
</reference>
<keyword evidence="1" id="KW-0812">Transmembrane</keyword>
<gene>
    <name evidence="3" type="ORF">DM826_09865</name>
</gene>
<keyword evidence="1" id="KW-0472">Membrane</keyword>
<name>A0A3A6PKR3_9EURY</name>
<dbReference type="EMBL" id="QKNY01000018">
    <property type="protein sequence ID" value="RJX41957.1"/>
    <property type="molecule type" value="Genomic_DNA"/>
</dbReference>
<dbReference type="InterPro" id="IPR058444">
    <property type="entry name" value="DUF8131"/>
</dbReference>
<dbReference type="Pfam" id="PF26452">
    <property type="entry name" value="DUF8131"/>
    <property type="match status" value="1"/>
</dbReference>
<evidence type="ECO:0000313" key="4">
    <source>
        <dbReference type="Proteomes" id="UP000276588"/>
    </source>
</evidence>
<proteinExistence type="predicted"/>
<evidence type="ECO:0000256" key="1">
    <source>
        <dbReference type="SAM" id="Phobius"/>
    </source>
</evidence>
<keyword evidence="4" id="KW-1185">Reference proteome</keyword>
<comment type="caution">
    <text evidence="3">The sequence shown here is derived from an EMBL/GenBank/DDBJ whole genome shotgun (WGS) entry which is preliminary data.</text>
</comment>
<evidence type="ECO:0000259" key="2">
    <source>
        <dbReference type="Pfam" id="PF26452"/>
    </source>
</evidence>
<organism evidence="3 4">
    <name type="scientific">Halonotius aquaticus</name>
    <dbReference type="NCBI Taxonomy" id="2216978"/>
    <lineage>
        <taxon>Archaea</taxon>
        <taxon>Methanobacteriati</taxon>
        <taxon>Methanobacteriota</taxon>
        <taxon>Stenosarchaea group</taxon>
        <taxon>Halobacteria</taxon>
        <taxon>Halobacteriales</taxon>
        <taxon>Haloferacaceae</taxon>
        <taxon>Halonotius</taxon>
    </lineage>
</organism>
<feature type="transmembrane region" description="Helical" evidence="1">
    <location>
        <begin position="29"/>
        <end position="50"/>
    </location>
</feature>
<evidence type="ECO:0000313" key="3">
    <source>
        <dbReference type="EMBL" id="RJX41957.1"/>
    </source>
</evidence>
<dbReference type="AlphaFoldDB" id="A0A3A6PKR3"/>
<dbReference type="RefSeq" id="WP_120103227.1">
    <property type="nucleotide sequence ID" value="NZ_QKNY01000018.1"/>
</dbReference>
<accession>A0A3A6PKR3</accession>
<feature type="domain" description="DUF8131" evidence="2">
    <location>
        <begin position="2"/>
        <end position="60"/>
    </location>
</feature>
<keyword evidence="1" id="KW-1133">Transmembrane helix</keyword>
<protein>
    <submittedName>
        <fullName evidence="3">Cytochrome-ba3 oxidase subunit</fullName>
    </submittedName>
</protein>
<dbReference type="Proteomes" id="UP000276588">
    <property type="component" value="Unassembled WGS sequence"/>
</dbReference>